<comment type="similarity">
    <text evidence="2">Belongs to the OXA1/ALB3/YidC family. Type 1 subfamily.</text>
</comment>
<dbReference type="InterPro" id="IPR047196">
    <property type="entry name" value="YidC_ALB_C"/>
</dbReference>
<dbReference type="EMBL" id="JAFFZE010000010">
    <property type="protein sequence ID" value="MCT2583937.1"/>
    <property type="molecule type" value="Genomic_DNA"/>
</dbReference>
<evidence type="ECO:0000256" key="5">
    <source>
        <dbReference type="ARBA" id="ARBA00022475"/>
    </source>
</evidence>
<feature type="transmembrane region" description="Helical" evidence="17">
    <location>
        <begin position="95"/>
        <end position="115"/>
    </location>
</feature>
<keyword evidence="4" id="KW-0813">Transport</keyword>
<organism evidence="19 20">
    <name type="scientific">Actinophytocola gossypii</name>
    <dbReference type="NCBI Taxonomy" id="2812003"/>
    <lineage>
        <taxon>Bacteria</taxon>
        <taxon>Bacillati</taxon>
        <taxon>Actinomycetota</taxon>
        <taxon>Actinomycetes</taxon>
        <taxon>Pseudonocardiales</taxon>
        <taxon>Pseudonocardiaceae</taxon>
    </lineage>
</organism>
<feature type="transmembrane region" description="Helical" evidence="17">
    <location>
        <begin position="198"/>
        <end position="225"/>
    </location>
</feature>
<evidence type="ECO:0000256" key="10">
    <source>
        <dbReference type="ARBA" id="ARBA00023186"/>
    </source>
</evidence>
<protein>
    <recommendedName>
        <fullName evidence="3">Membrane protein insertase YidC</fullName>
    </recommendedName>
    <alternativeName>
        <fullName evidence="15">Foldase YidC</fullName>
    </alternativeName>
    <alternativeName>
        <fullName evidence="14">Membrane integrase YidC</fullName>
    </alternativeName>
    <alternativeName>
        <fullName evidence="13">Membrane protein YidC</fullName>
    </alternativeName>
</protein>
<evidence type="ECO:0000259" key="18">
    <source>
        <dbReference type="Pfam" id="PF02096"/>
    </source>
</evidence>
<dbReference type="RefSeq" id="WP_260191314.1">
    <property type="nucleotide sequence ID" value="NZ_JAFFZE010000010.1"/>
</dbReference>
<evidence type="ECO:0000256" key="13">
    <source>
        <dbReference type="ARBA" id="ARBA00031538"/>
    </source>
</evidence>
<evidence type="ECO:0000256" key="9">
    <source>
        <dbReference type="ARBA" id="ARBA00023136"/>
    </source>
</evidence>
<evidence type="ECO:0000256" key="16">
    <source>
        <dbReference type="RuleBase" id="RU003945"/>
    </source>
</evidence>
<evidence type="ECO:0000256" key="15">
    <source>
        <dbReference type="ARBA" id="ARBA00033342"/>
    </source>
</evidence>
<feature type="domain" description="Membrane insertase YidC/Oxa/ALB C-terminal" evidence="18">
    <location>
        <begin position="29"/>
        <end position="237"/>
    </location>
</feature>
<feature type="transmembrane region" description="Helical" evidence="17">
    <location>
        <begin position="26"/>
        <end position="44"/>
    </location>
</feature>
<evidence type="ECO:0000256" key="14">
    <source>
        <dbReference type="ARBA" id="ARBA00033245"/>
    </source>
</evidence>
<keyword evidence="5" id="KW-1003">Cell membrane</keyword>
<comment type="caution">
    <text evidence="19">The sequence shown here is derived from an EMBL/GenBank/DDBJ whole genome shotgun (WGS) entry which is preliminary data.</text>
</comment>
<keyword evidence="20" id="KW-1185">Reference proteome</keyword>
<evidence type="ECO:0000313" key="20">
    <source>
        <dbReference type="Proteomes" id="UP001156441"/>
    </source>
</evidence>
<reference evidence="19 20" key="1">
    <citation type="submission" date="2021-02" db="EMBL/GenBank/DDBJ databases">
        <title>Actinophytocola xerophila sp. nov., isolated from soil of cotton cropping field.</title>
        <authorList>
            <person name="Huang R."/>
            <person name="Chen X."/>
            <person name="Ge X."/>
            <person name="Liu W."/>
        </authorList>
    </citation>
    <scope>NUCLEOTIDE SEQUENCE [LARGE SCALE GENOMIC DNA]</scope>
    <source>
        <strain evidence="19 20">S1-96</strain>
    </source>
</reference>
<comment type="function">
    <text evidence="11">Required for the insertion and/or proper folding and/or complex formation of integral membrane proteins into the membrane. Involved in integration of membrane proteins that insert both dependently and independently of the Sec translocase complex, as well as at least some lipoproteins. Aids folding of multispanning membrane proteins.</text>
</comment>
<dbReference type="InterPro" id="IPR028055">
    <property type="entry name" value="YidC/Oxa/ALB_C"/>
</dbReference>
<name>A0ABT2J7V2_9PSEU</name>
<keyword evidence="9 17" id="KW-0472">Membrane</keyword>
<feature type="transmembrane region" description="Helical" evidence="17">
    <location>
        <begin position="157"/>
        <end position="177"/>
    </location>
</feature>
<evidence type="ECO:0000256" key="8">
    <source>
        <dbReference type="ARBA" id="ARBA00022989"/>
    </source>
</evidence>
<dbReference type="InterPro" id="IPR001708">
    <property type="entry name" value="YidC/ALB3/OXA1/COX18"/>
</dbReference>
<comment type="subcellular location">
    <subcellularLocation>
        <location evidence="1">Cell membrane</location>
        <topology evidence="1">Multi-pass membrane protein</topology>
    </subcellularLocation>
    <subcellularLocation>
        <location evidence="16">Membrane</location>
        <topology evidence="16">Multi-pass membrane protein</topology>
    </subcellularLocation>
</comment>
<dbReference type="Proteomes" id="UP001156441">
    <property type="component" value="Unassembled WGS sequence"/>
</dbReference>
<evidence type="ECO:0000256" key="11">
    <source>
        <dbReference type="ARBA" id="ARBA00025034"/>
    </source>
</evidence>
<accession>A0ABT2J7V2</accession>
<comment type="subunit">
    <text evidence="12">Interacts with the Sec translocase complex via SecD. Specifically interacts with transmembrane segments of nascent integral membrane proteins during membrane integration.</text>
</comment>
<gene>
    <name evidence="19" type="primary">yidC</name>
    <name evidence="19" type="ORF">JT362_12495</name>
</gene>
<evidence type="ECO:0000256" key="1">
    <source>
        <dbReference type="ARBA" id="ARBA00004651"/>
    </source>
</evidence>
<proteinExistence type="inferred from homology"/>
<keyword evidence="7" id="KW-0653">Protein transport</keyword>
<evidence type="ECO:0000256" key="3">
    <source>
        <dbReference type="ARBA" id="ARBA00015325"/>
    </source>
</evidence>
<evidence type="ECO:0000256" key="7">
    <source>
        <dbReference type="ARBA" id="ARBA00022927"/>
    </source>
</evidence>
<evidence type="ECO:0000313" key="19">
    <source>
        <dbReference type="EMBL" id="MCT2583937.1"/>
    </source>
</evidence>
<dbReference type="Pfam" id="PF02096">
    <property type="entry name" value="60KD_IMP"/>
    <property type="match status" value="1"/>
</dbReference>
<evidence type="ECO:0000256" key="12">
    <source>
        <dbReference type="ARBA" id="ARBA00026028"/>
    </source>
</evidence>
<dbReference type="PANTHER" id="PTHR12428:SF65">
    <property type="entry name" value="CYTOCHROME C OXIDASE ASSEMBLY PROTEIN COX18, MITOCHONDRIAL"/>
    <property type="match status" value="1"/>
</dbReference>
<evidence type="ECO:0000256" key="6">
    <source>
        <dbReference type="ARBA" id="ARBA00022692"/>
    </source>
</evidence>
<dbReference type="NCBIfam" id="TIGR03592">
    <property type="entry name" value="yidC_oxa1_cterm"/>
    <property type="match status" value="1"/>
</dbReference>
<evidence type="ECO:0000256" key="2">
    <source>
        <dbReference type="ARBA" id="ARBA00010527"/>
    </source>
</evidence>
<dbReference type="PANTHER" id="PTHR12428">
    <property type="entry name" value="OXA1"/>
    <property type="match status" value="1"/>
</dbReference>
<keyword evidence="10" id="KW-0143">Chaperone</keyword>
<evidence type="ECO:0000256" key="17">
    <source>
        <dbReference type="SAM" id="Phobius"/>
    </source>
</evidence>
<evidence type="ECO:0000256" key="4">
    <source>
        <dbReference type="ARBA" id="ARBA00022448"/>
    </source>
</evidence>
<sequence length="238" mass="25820">MFDLVLYPVSAILWCWHTLFSGLPPAAAWSLSIVFLVFTVRALLVKPAINQLRAAQRARELAPKVEKLRARYGRDRQRFAREVQKLHADAGTSPFAGCLPALIQLPVFLGLYWVLRGFTEGAESNQVFDRAAVADFVGADLFGAPLGDWIAEGATPAMLAVGGVLMVVAATATFLTMRASLRRQPSSDPRFATVGRAMLVLAPVGIVTSGAFFPVPIAVLLYFAVNNVWSLAQQHILA</sequence>
<keyword evidence="8 17" id="KW-1133">Transmembrane helix</keyword>
<keyword evidence="6 16" id="KW-0812">Transmembrane</keyword>
<dbReference type="CDD" id="cd20070">
    <property type="entry name" value="5TM_YidC_Alb3"/>
    <property type="match status" value="1"/>
</dbReference>